<protein>
    <recommendedName>
        <fullName evidence="1">RNA-directed DNA polymerase</fullName>
        <ecNumber evidence="1">2.7.7.49</ecNumber>
    </recommendedName>
</protein>
<dbReference type="Gene3D" id="1.10.340.70">
    <property type="match status" value="1"/>
</dbReference>
<feature type="domain" description="Integrase catalytic" evidence="3">
    <location>
        <begin position="190"/>
        <end position="342"/>
    </location>
</feature>
<evidence type="ECO:0000256" key="2">
    <source>
        <dbReference type="SAM" id="MobiDB-lite"/>
    </source>
</evidence>
<dbReference type="Pfam" id="PF00665">
    <property type="entry name" value="rve"/>
    <property type="match status" value="1"/>
</dbReference>
<dbReference type="Pfam" id="PF17921">
    <property type="entry name" value="Integrase_H2C2"/>
    <property type="match status" value="1"/>
</dbReference>
<keyword evidence="4" id="KW-1185">Reference proteome</keyword>
<evidence type="ECO:0000313" key="5">
    <source>
        <dbReference type="RefSeq" id="XP_050562619.1"/>
    </source>
</evidence>
<evidence type="ECO:0000313" key="4">
    <source>
        <dbReference type="Proteomes" id="UP000829999"/>
    </source>
</evidence>
<dbReference type="Gene3D" id="3.30.420.10">
    <property type="entry name" value="Ribonuclease H-like superfamily/Ribonuclease H"/>
    <property type="match status" value="1"/>
</dbReference>
<evidence type="ECO:0000259" key="3">
    <source>
        <dbReference type="PROSITE" id="PS50994"/>
    </source>
</evidence>
<dbReference type="PANTHER" id="PTHR37984:SF13">
    <property type="entry name" value="RIBONUCLEASE H"/>
    <property type="match status" value="1"/>
</dbReference>
<dbReference type="PANTHER" id="PTHR37984">
    <property type="entry name" value="PROTEIN CBG26694"/>
    <property type="match status" value="1"/>
</dbReference>
<dbReference type="GO" id="GO:0015074">
    <property type="term" value="P:DNA integration"/>
    <property type="evidence" value="ECO:0007669"/>
    <property type="project" value="InterPro"/>
</dbReference>
<dbReference type="GO" id="GO:0003676">
    <property type="term" value="F:nucleic acid binding"/>
    <property type="evidence" value="ECO:0007669"/>
    <property type="project" value="InterPro"/>
</dbReference>
<dbReference type="InterPro" id="IPR012337">
    <property type="entry name" value="RNaseH-like_sf"/>
</dbReference>
<dbReference type="GeneID" id="126912760"/>
<dbReference type="FunFam" id="3.30.420.10:FF:000063">
    <property type="entry name" value="Retrovirus-related Pol polyprotein from transposon 297-like Protein"/>
    <property type="match status" value="1"/>
</dbReference>
<organism evidence="4 5">
    <name type="scientific">Spodoptera frugiperda</name>
    <name type="common">Fall armyworm</name>
    <dbReference type="NCBI Taxonomy" id="7108"/>
    <lineage>
        <taxon>Eukaryota</taxon>
        <taxon>Metazoa</taxon>
        <taxon>Ecdysozoa</taxon>
        <taxon>Arthropoda</taxon>
        <taxon>Hexapoda</taxon>
        <taxon>Insecta</taxon>
        <taxon>Pterygota</taxon>
        <taxon>Neoptera</taxon>
        <taxon>Endopterygota</taxon>
        <taxon>Lepidoptera</taxon>
        <taxon>Glossata</taxon>
        <taxon>Ditrysia</taxon>
        <taxon>Noctuoidea</taxon>
        <taxon>Noctuidae</taxon>
        <taxon>Amphipyrinae</taxon>
        <taxon>Spodoptera</taxon>
    </lineage>
</organism>
<dbReference type="EC" id="2.7.7.49" evidence="1"/>
<dbReference type="InterPro" id="IPR001584">
    <property type="entry name" value="Integrase_cat-core"/>
</dbReference>
<dbReference type="InterPro" id="IPR036397">
    <property type="entry name" value="RNaseH_sf"/>
</dbReference>
<accession>A0A9R0EC81</accession>
<dbReference type="PROSITE" id="PS50994">
    <property type="entry name" value="INTEGRASE"/>
    <property type="match status" value="1"/>
</dbReference>
<feature type="region of interest" description="Disordered" evidence="2">
    <location>
        <begin position="436"/>
        <end position="517"/>
    </location>
</feature>
<dbReference type="FunFam" id="1.10.340.70:FF:000003">
    <property type="entry name" value="Protein CBG25708"/>
    <property type="match status" value="1"/>
</dbReference>
<dbReference type="GO" id="GO:0003964">
    <property type="term" value="F:RNA-directed DNA polymerase activity"/>
    <property type="evidence" value="ECO:0007669"/>
    <property type="project" value="UniProtKB-EC"/>
</dbReference>
<name>A0A9R0EC81_SPOFR</name>
<evidence type="ECO:0000256" key="1">
    <source>
        <dbReference type="ARBA" id="ARBA00012493"/>
    </source>
</evidence>
<dbReference type="OrthoDB" id="10058156at2759"/>
<proteinExistence type="predicted"/>
<dbReference type="AlphaFoldDB" id="A0A9R0EC81"/>
<dbReference type="RefSeq" id="XP_050562619.1">
    <property type="nucleotide sequence ID" value="XM_050706662.1"/>
</dbReference>
<dbReference type="InterPro" id="IPR050951">
    <property type="entry name" value="Retrovirus_Pol_polyprotein"/>
</dbReference>
<dbReference type="SUPFAM" id="SSF53098">
    <property type="entry name" value="Ribonuclease H-like"/>
    <property type="match status" value="1"/>
</dbReference>
<reference evidence="5" key="1">
    <citation type="submission" date="2025-08" db="UniProtKB">
        <authorList>
            <consortium name="RefSeq"/>
        </authorList>
    </citation>
    <scope>IDENTIFICATION</scope>
    <source>
        <tissue evidence="5">Whole larval tissue</tissue>
    </source>
</reference>
<sequence>MVASRMQRWAIILSAYSFNIEYVRTDQNGADGFSRLPLALKSQITSLAQPVQTHLHFVQQSLLLDYNEIKHKTLRDAELSKILSYVRDGWPDECDLRNLKPYFNRRNELYEELGCIMWGHRLVVPEACRNKVILMLHEPHMGIVKSKALARSYVWWPGVDEAVEHMCRACEVCATQADAPSRQTPRMWPWPNRPWSRIHIDYMGPIGGRTYLVVVDATSKWLEVFNVSSTTAVNLIDRLSELFSRWGLPRQIVSDNGTQFASKEFQEFTQFNGIEHVFTAPYHPASNGLAENAVRLLKRVIKKAIFEKQNIDKAVWTFLMHYRNVEHSTTGESPAMILLGRRIRTRLDIIKPDRENKVHRAQKRQAESVRGASRCIGGEGDEVWYRQYLKGEKWVPGRLVESLGPSNYRVQGQSGEIVHKHIDQLRRRTGNRLSVAASGPSITERSDTDSQTISREDGKEIGERVQSERSPERVVTSRDVASPARLSRDTPVDVQPSAESQVALPQVSQPPQRAGGV</sequence>
<dbReference type="InterPro" id="IPR041588">
    <property type="entry name" value="Integrase_H2C2"/>
</dbReference>
<gene>
    <name evidence="5" type="primary">LOC126912760</name>
</gene>
<dbReference type="Proteomes" id="UP000829999">
    <property type="component" value="Chromosome 29"/>
</dbReference>
<feature type="compositionally biased region" description="Basic and acidic residues" evidence="2">
    <location>
        <begin position="444"/>
        <end position="476"/>
    </location>
</feature>